<gene>
    <name evidence="2" type="ORF">RJJ65_36360</name>
</gene>
<dbReference type="RefSeq" id="WP_375166392.1">
    <property type="nucleotide sequence ID" value="NZ_JAVLSF010000378.1"/>
</dbReference>
<dbReference type="Pfam" id="PF01556">
    <property type="entry name" value="DnaJ_C"/>
    <property type="match status" value="1"/>
</dbReference>
<protein>
    <submittedName>
        <fullName evidence="2">J domain-containing protein</fullName>
    </submittedName>
</protein>
<feature type="domain" description="Chaperone DnaJ C-terminal" evidence="1">
    <location>
        <begin position="1"/>
        <end position="36"/>
    </location>
</feature>
<comment type="caution">
    <text evidence="2">The sequence shown here is derived from an EMBL/GenBank/DDBJ whole genome shotgun (WGS) entry which is preliminary data.</text>
</comment>
<reference evidence="2" key="1">
    <citation type="submission" date="2023-04" db="EMBL/GenBank/DDBJ databases">
        <title>Genomic characterization of faba bean (Vicia faba) microsymbionts in Mexican soils.</title>
        <authorList>
            <person name="Rivera Orduna F.N."/>
            <person name="Guevara-Luna J."/>
            <person name="Yan J."/>
            <person name="Arroyo-Herrera I."/>
            <person name="Li Y."/>
            <person name="Vasquez-Murrieta M.S."/>
            <person name="Wang E.T."/>
        </authorList>
    </citation>
    <scope>NUCLEOTIDE SEQUENCE</scope>
    <source>
        <strain evidence="2">CH26</strain>
    </source>
</reference>
<accession>A0AAJ2GY69</accession>
<dbReference type="AlphaFoldDB" id="A0AAJ2GY69"/>
<dbReference type="GO" id="GO:0006457">
    <property type="term" value="P:protein folding"/>
    <property type="evidence" value="ECO:0007669"/>
    <property type="project" value="InterPro"/>
</dbReference>
<dbReference type="InterPro" id="IPR008971">
    <property type="entry name" value="HSP40/DnaJ_pept-bd"/>
</dbReference>
<evidence type="ECO:0000313" key="3">
    <source>
        <dbReference type="Proteomes" id="UP001268610"/>
    </source>
</evidence>
<proteinExistence type="predicted"/>
<feature type="non-terminal residue" evidence="2">
    <location>
        <position position="1"/>
    </location>
</feature>
<dbReference type="InterPro" id="IPR002939">
    <property type="entry name" value="DnaJ_C"/>
</dbReference>
<evidence type="ECO:0000313" key="2">
    <source>
        <dbReference type="EMBL" id="MDR9778010.1"/>
    </source>
</evidence>
<dbReference type="EMBL" id="JAVLSF010000378">
    <property type="protein sequence ID" value="MDR9778010.1"/>
    <property type="molecule type" value="Genomic_DNA"/>
</dbReference>
<dbReference type="Proteomes" id="UP001268610">
    <property type="component" value="Unassembled WGS sequence"/>
</dbReference>
<dbReference type="GO" id="GO:0051082">
    <property type="term" value="F:unfolded protein binding"/>
    <property type="evidence" value="ECO:0007669"/>
    <property type="project" value="InterPro"/>
</dbReference>
<organism evidence="2 3">
    <name type="scientific">Rhizobium hidalgonense</name>
    <dbReference type="NCBI Taxonomy" id="1538159"/>
    <lineage>
        <taxon>Bacteria</taxon>
        <taxon>Pseudomonadati</taxon>
        <taxon>Pseudomonadota</taxon>
        <taxon>Alphaproteobacteria</taxon>
        <taxon>Hyphomicrobiales</taxon>
        <taxon>Rhizobiaceae</taxon>
        <taxon>Rhizobium/Agrobacterium group</taxon>
        <taxon>Rhizobium</taxon>
    </lineage>
</organism>
<sequence>KLPEGTQSGKQLRLKGKGIPAKEAGNLYLVLQVVLPPANNDAAKALYQQMAEQMAFDPRA</sequence>
<name>A0AAJ2GY69_9HYPH</name>
<dbReference type="Gene3D" id="2.60.260.20">
    <property type="entry name" value="Urease metallochaperone UreE, N-terminal domain"/>
    <property type="match status" value="1"/>
</dbReference>
<dbReference type="Gene3D" id="1.20.5.460">
    <property type="entry name" value="Single helix bin"/>
    <property type="match status" value="1"/>
</dbReference>
<evidence type="ECO:0000259" key="1">
    <source>
        <dbReference type="Pfam" id="PF01556"/>
    </source>
</evidence>
<dbReference type="SUPFAM" id="SSF49493">
    <property type="entry name" value="HSP40/DnaJ peptide-binding domain"/>
    <property type="match status" value="1"/>
</dbReference>